<evidence type="ECO:0000256" key="2">
    <source>
        <dbReference type="ARBA" id="ARBA00022485"/>
    </source>
</evidence>
<dbReference type="Pfam" id="PF12801">
    <property type="entry name" value="Fer4_5"/>
    <property type="match status" value="1"/>
</dbReference>
<feature type="domain" description="4Fe-4S ferredoxin-type" evidence="9">
    <location>
        <begin position="287"/>
        <end position="308"/>
    </location>
</feature>
<accession>A0A840AB25</accession>
<dbReference type="SUPFAM" id="SSF54862">
    <property type="entry name" value="4Fe-4S ferredoxins"/>
    <property type="match status" value="1"/>
</dbReference>
<dbReference type="PROSITE" id="PS00198">
    <property type="entry name" value="4FE4S_FER_1"/>
    <property type="match status" value="1"/>
</dbReference>
<dbReference type="Proteomes" id="UP000553193">
    <property type="component" value="Unassembled WGS sequence"/>
</dbReference>
<dbReference type="NCBIfam" id="TIGR02745">
    <property type="entry name" value="ccoG_rdxA_fixG"/>
    <property type="match status" value="1"/>
</dbReference>
<gene>
    <name evidence="10" type="ORF">GGQ83_001162</name>
</gene>
<dbReference type="EMBL" id="JACIDJ010000001">
    <property type="protein sequence ID" value="MBB3897736.1"/>
    <property type="molecule type" value="Genomic_DNA"/>
</dbReference>
<protein>
    <submittedName>
        <fullName evidence="10">Cytochrome c oxidase accessory protein FixG</fullName>
    </submittedName>
</protein>
<evidence type="ECO:0000256" key="5">
    <source>
        <dbReference type="ARBA" id="ARBA00023004"/>
    </source>
</evidence>
<name>A0A840AB25_9PROT</name>
<sequence>MNQIAPDRPKVDQKPEPSLYASHQKVQPRAVKGRVRNIKWAVLVVLLALYYVVPWFRWDRGPGVPDQAVLVDIGHARLFFLWIELWPQEVYFLTGALVLGAIGLFAVTSLYGRLWCGFTCPQTVWTDLFMWVERRIEGDRNARIKLDQGAKDGRWWKLKLSKHAAWLGIAMATGGAWIMYFNDAPTVTWALLTGQASATVYGFFALFTATTYVLAGAAREQVCTYMCPWPRFQGAMLDDNSLVVTYRDWRGEPRGKPDAAHGDCVDCKACVHVCPTGIDIRDGQQLECIGCGLCVDACDDVMAKLGRDKGLVAFETLKNLAASQAAVAGMPPGPARNAAGMAARVPQKKIRPRTLIYSGVILGVVALMLGAWMLRATLTLSVERDRAPLFVQLSDGGIRNGYTLKLANKTRGEDLHLALVLDGPQGLLLTVQDAGEDAAGRPILTTRDDGITQWRALVTAPPGLRLGDNTPVTFRLVDGSGRTLVTQRSAFMGPRR</sequence>
<dbReference type="InterPro" id="IPR017900">
    <property type="entry name" value="4Fe4S_Fe_S_CS"/>
</dbReference>
<comment type="caution">
    <text evidence="10">The sequence shown here is derived from an EMBL/GenBank/DDBJ whole genome shotgun (WGS) entry which is preliminary data.</text>
</comment>
<keyword evidence="4" id="KW-0249">Electron transport</keyword>
<feature type="region of interest" description="Disordered" evidence="7">
    <location>
        <begin position="1"/>
        <end position="23"/>
    </location>
</feature>
<dbReference type="GO" id="GO:0051539">
    <property type="term" value="F:4 iron, 4 sulfur cluster binding"/>
    <property type="evidence" value="ECO:0007669"/>
    <property type="project" value="UniProtKB-KW"/>
</dbReference>
<proteinExistence type="predicted"/>
<reference evidence="10 11" key="1">
    <citation type="submission" date="2020-08" db="EMBL/GenBank/DDBJ databases">
        <title>Genomic Encyclopedia of Type Strains, Phase IV (KMG-IV): sequencing the most valuable type-strain genomes for metagenomic binning, comparative biology and taxonomic classification.</title>
        <authorList>
            <person name="Goeker M."/>
        </authorList>
    </citation>
    <scope>NUCLEOTIDE SEQUENCE [LARGE SCALE GENOMIC DNA]</scope>
    <source>
        <strain evidence="10 11">DSM 19979</strain>
    </source>
</reference>
<evidence type="ECO:0000256" key="3">
    <source>
        <dbReference type="ARBA" id="ARBA00022723"/>
    </source>
</evidence>
<keyword evidence="1" id="KW-0813">Transport</keyword>
<feature type="transmembrane region" description="Helical" evidence="8">
    <location>
        <begin position="164"/>
        <end position="180"/>
    </location>
</feature>
<feature type="transmembrane region" description="Helical" evidence="8">
    <location>
        <begin position="90"/>
        <end position="111"/>
    </location>
</feature>
<evidence type="ECO:0000256" key="7">
    <source>
        <dbReference type="SAM" id="MobiDB-lite"/>
    </source>
</evidence>
<dbReference type="InterPro" id="IPR051684">
    <property type="entry name" value="Electron_Trans/Redox"/>
</dbReference>
<keyword evidence="6" id="KW-0411">Iron-sulfur</keyword>
<dbReference type="Pfam" id="PF13746">
    <property type="entry name" value="Fer4_18"/>
    <property type="match status" value="1"/>
</dbReference>
<organism evidence="10 11">
    <name type="scientific">Roseococcus suduntuyensis</name>
    <dbReference type="NCBI Taxonomy" id="455361"/>
    <lineage>
        <taxon>Bacteria</taxon>
        <taxon>Pseudomonadati</taxon>
        <taxon>Pseudomonadota</taxon>
        <taxon>Alphaproteobacteria</taxon>
        <taxon>Acetobacterales</taxon>
        <taxon>Roseomonadaceae</taxon>
        <taxon>Roseococcus</taxon>
    </lineage>
</organism>
<feature type="domain" description="4Fe-4S ferredoxin-type" evidence="9">
    <location>
        <begin position="255"/>
        <end position="283"/>
    </location>
</feature>
<dbReference type="InterPro" id="IPR013783">
    <property type="entry name" value="Ig-like_fold"/>
</dbReference>
<keyword evidence="11" id="KW-1185">Reference proteome</keyword>
<dbReference type="GO" id="GO:0005886">
    <property type="term" value="C:plasma membrane"/>
    <property type="evidence" value="ECO:0007669"/>
    <property type="project" value="TreeGrafter"/>
</dbReference>
<dbReference type="PROSITE" id="PS51379">
    <property type="entry name" value="4FE4S_FER_2"/>
    <property type="match status" value="2"/>
</dbReference>
<dbReference type="InterPro" id="IPR014116">
    <property type="entry name" value="Cyt_c_oxidase_cbb3_FixG"/>
</dbReference>
<dbReference type="PANTHER" id="PTHR30176:SF3">
    <property type="entry name" value="FERREDOXIN-TYPE PROTEIN NAPH"/>
    <property type="match status" value="1"/>
</dbReference>
<evidence type="ECO:0000313" key="11">
    <source>
        <dbReference type="Proteomes" id="UP000553193"/>
    </source>
</evidence>
<evidence type="ECO:0000313" key="10">
    <source>
        <dbReference type="EMBL" id="MBB3897736.1"/>
    </source>
</evidence>
<evidence type="ECO:0000256" key="4">
    <source>
        <dbReference type="ARBA" id="ARBA00022982"/>
    </source>
</evidence>
<dbReference type="RefSeq" id="WP_184382758.1">
    <property type="nucleotide sequence ID" value="NZ_JACIDJ010000001.1"/>
</dbReference>
<keyword evidence="8" id="KW-0472">Membrane</keyword>
<feature type="transmembrane region" description="Helical" evidence="8">
    <location>
        <begin position="38"/>
        <end position="56"/>
    </location>
</feature>
<keyword evidence="2" id="KW-0004">4Fe-4S</keyword>
<feature type="transmembrane region" description="Helical" evidence="8">
    <location>
        <begin position="200"/>
        <end position="218"/>
    </location>
</feature>
<dbReference type="InterPro" id="IPR017896">
    <property type="entry name" value="4Fe4S_Fe-S-bd"/>
</dbReference>
<evidence type="ECO:0000256" key="1">
    <source>
        <dbReference type="ARBA" id="ARBA00022448"/>
    </source>
</evidence>
<evidence type="ECO:0000256" key="8">
    <source>
        <dbReference type="SAM" id="Phobius"/>
    </source>
</evidence>
<keyword evidence="3" id="KW-0479">Metal-binding</keyword>
<dbReference type="GO" id="GO:0046872">
    <property type="term" value="F:metal ion binding"/>
    <property type="evidence" value="ECO:0007669"/>
    <property type="project" value="UniProtKB-KW"/>
</dbReference>
<keyword evidence="5" id="KW-0408">Iron</keyword>
<keyword evidence="8" id="KW-1133">Transmembrane helix</keyword>
<feature type="transmembrane region" description="Helical" evidence="8">
    <location>
        <begin position="354"/>
        <end position="374"/>
    </location>
</feature>
<keyword evidence="8" id="KW-0812">Transmembrane</keyword>
<dbReference type="Gene3D" id="2.60.40.10">
    <property type="entry name" value="Immunoglobulins"/>
    <property type="match status" value="1"/>
</dbReference>
<dbReference type="InterPro" id="IPR032879">
    <property type="entry name" value="FixG_C"/>
</dbReference>
<evidence type="ECO:0000256" key="6">
    <source>
        <dbReference type="ARBA" id="ARBA00023014"/>
    </source>
</evidence>
<dbReference type="Pfam" id="PF11614">
    <property type="entry name" value="FixG_C"/>
    <property type="match status" value="1"/>
</dbReference>
<evidence type="ECO:0000259" key="9">
    <source>
        <dbReference type="PROSITE" id="PS51379"/>
    </source>
</evidence>
<dbReference type="AlphaFoldDB" id="A0A840AB25"/>
<dbReference type="PANTHER" id="PTHR30176">
    <property type="entry name" value="FERREDOXIN-TYPE PROTEIN NAPH"/>
    <property type="match status" value="1"/>
</dbReference>